<protein>
    <recommendedName>
        <fullName evidence="4">F-box domain-containing protein</fullName>
    </recommendedName>
</protein>
<evidence type="ECO:0000313" key="2">
    <source>
        <dbReference type="EMBL" id="GLI59082.1"/>
    </source>
</evidence>
<sequence>MDVLSVLRVVPPDVLQGGLWNVLPSASRVAFRQTCSSCDAWVRHNLTTRSSVIFNHLYLESLGSRGRSLAQHFPFLRSLTIRQASAGRKPLPYQVVCACLELLCQGSDTPNDSHALRTSFCYVRELVLRDWPSVGSDELALLAKACPCVEDFTVICRTRCFPHCFDIPADLLHALTVHFPHLRRLELHGIRLELALLLIQQPSQHQPSQHQPSQHQPTQQQPSQQQPSQQQPSQQQQTQQQPSQQQQTQQQ</sequence>
<comment type="caution">
    <text evidence="2">The sequence shown here is derived from an EMBL/GenBank/DDBJ whole genome shotgun (WGS) entry which is preliminary data.</text>
</comment>
<evidence type="ECO:0000256" key="1">
    <source>
        <dbReference type="SAM" id="MobiDB-lite"/>
    </source>
</evidence>
<name>A0ABQ5RNE5_9CHLO</name>
<keyword evidence="3" id="KW-1185">Reference proteome</keyword>
<evidence type="ECO:0008006" key="4">
    <source>
        <dbReference type="Google" id="ProtNLM"/>
    </source>
</evidence>
<dbReference type="Proteomes" id="UP001165090">
    <property type="component" value="Unassembled WGS sequence"/>
</dbReference>
<dbReference type="EMBL" id="BSDZ01000003">
    <property type="protein sequence ID" value="GLI59082.1"/>
    <property type="molecule type" value="Genomic_DNA"/>
</dbReference>
<gene>
    <name evidence="2" type="ORF">VaNZ11_000769</name>
</gene>
<evidence type="ECO:0000313" key="3">
    <source>
        <dbReference type="Proteomes" id="UP001165090"/>
    </source>
</evidence>
<proteinExistence type="predicted"/>
<reference evidence="2 3" key="1">
    <citation type="journal article" date="2023" name="IScience">
        <title>Expanded male sex-determining region conserved during the evolution of homothallism in the green alga Volvox.</title>
        <authorList>
            <person name="Yamamoto K."/>
            <person name="Matsuzaki R."/>
            <person name="Mahakham W."/>
            <person name="Heman W."/>
            <person name="Sekimoto H."/>
            <person name="Kawachi M."/>
            <person name="Minakuchi Y."/>
            <person name="Toyoda A."/>
            <person name="Nozaki H."/>
        </authorList>
    </citation>
    <scope>NUCLEOTIDE SEQUENCE [LARGE SCALE GENOMIC DNA]</scope>
    <source>
        <strain evidence="2 3">NIES-4468</strain>
    </source>
</reference>
<feature type="non-terminal residue" evidence="2">
    <location>
        <position position="251"/>
    </location>
</feature>
<feature type="region of interest" description="Disordered" evidence="1">
    <location>
        <begin position="203"/>
        <end position="251"/>
    </location>
</feature>
<organism evidence="2 3">
    <name type="scientific">Volvox africanus</name>
    <dbReference type="NCBI Taxonomy" id="51714"/>
    <lineage>
        <taxon>Eukaryota</taxon>
        <taxon>Viridiplantae</taxon>
        <taxon>Chlorophyta</taxon>
        <taxon>core chlorophytes</taxon>
        <taxon>Chlorophyceae</taxon>
        <taxon>CS clade</taxon>
        <taxon>Chlamydomonadales</taxon>
        <taxon>Volvocaceae</taxon>
        <taxon>Volvox</taxon>
    </lineage>
</organism>
<accession>A0ABQ5RNE5</accession>